<feature type="compositionally biased region" description="Basic and acidic residues" evidence="1">
    <location>
        <begin position="517"/>
        <end position="528"/>
    </location>
</feature>
<feature type="region of interest" description="Disordered" evidence="1">
    <location>
        <begin position="61"/>
        <end position="87"/>
    </location>
</feature>
<dbReference type="AlphaFoldDB" id="A0A448Z2T2"/>
<keyword evidence="3" id="KW-1185">Reference proteome</keyword>
<gene>
    <name evidence="2" type="ORF">PSNMU_V1.4_AUG-EV-PASAV3_0029450</name>
</gene>
<evidence type="ECO:0000313" key="2">
    <source>
        <dbReference type="EMBL" id="VEU36269.1"/>
    </source>
</evidence>
<proteinExistence type="predicted"/>
<protein>
    <submittedName>
        <fullName evidence="2">Uncharacterized protein</fullName>
    </submittedName>
</protein>
<feature type="compositionally biased region" description="Polar residues" evidence="1">
    <location>
        <begin position="220"/>
        <end position="256"/>
    </location>
</feature>
<feature type="region of interest" description="Disordered" evidence="1">
    <location>
        <begin position="23"/>
        <end position="45"/>
    </location>
</feature>
<feature type="region of interest" description="Disordered" evidence="1">
    <location>
        <begin position="107"/>
        <end position="347"/>
    </location>
</feature>
<feature type="compositionally biased region" description="Low complexity" evidence="1">
    <location>
        <begin position="529"/>
        <end position="538"/>
    </location>
</feature>
<evidence type="ECO:0000313" key="3">
    <source>
        <dbReference type="Proteomes" id="UP000291116"/>
    </source>
</evidence>
<evidence type="ECO:0000256" key="1">
    <source>
        <dbReference type="SAM" id="MobiDB-lite"/>
    </source>
</evidence>
<accession>A0A448Z2T2</accession>
<feature type="compositionally biased region" description="Basic residues" evidence="1">
    <location>
        <begin position="280"/>
        <end position="292"/>
    </location>
</feature>
<feature type="compositionally biased region" description="Basic and acidic residues" evidence="1">
    <location>
        <begin position="145"/>
        <end position="159"/>
    </location>
</feature>
<reference evidence="2 3" key="1">
    <citation type="submission" date="2019-01" db="EMBL/GenBank/DDBJ databases">
        <authorList>
            <person name="Ferrante I. M."/>
        </authorList>
    </citation>
    <scope>NUCLEOTIDE SEQUENCE [LARGE SCALE GENOMIC DNA]</scope>
    <source>
        <strain evidence="2 3">B856</strain>
    </source>
</reference>
<feature type="compositionally biased region" description="Basic and acidic residues" evidence="1">
    <location>
        <begin position="108"/>
        <end position="133"/>
    </location>
</feature>
<feature type="compositionally biased region" description="Polar residues" evidence="1">
    <location>
        <begin position="31"/>
        <end position="42"/>
    </location>
</feature>
<sequence>MVSTTDSFIMFSDSNGFFGDSWDTRSAAATGGTSVEPKQSQAVEDKSAVWMSKDVFGGDIWSADPWAETGNKKNKNKNKDKAKKNRVVEKATAAIMKSCAIADLEEGKEDHREENGETYTIRRDIRRFDEKNRSSSRGRRRRRNEARGRENSTSDDNKTRSSSRGLDGRPKRMLTSEEVRSKRRSRSSSNGPIDGSGRRDRSRSVSRRATTEEAADPERATTSSPSNQDSGANKQSLPVVSNHISYGRSTSGNSQHIRTRSQSRSVGRGRRSVPQESSKSQHRPRSQSRSRTRNSSAKNLNEHCSLAPFDDELPKRTVSLPSSRLLTAKPRSKKESSPVSYLSKKDQKRVYGIVSESDLRRSSVKSALDKFLSDHVDDDGDFTVASEPPTKTRLARTSHHGKSTDGRRYPSGNRSVASEPAVPSNRSDRDPLSVRRGLNRRSAHRSRSISRDPLRRTLERNSSQRSLIERSGSQRSLIERSGSQRSLIERSGSQRSLIERSGSQRSLIERSGSQRSLLERSGSRRSLIERSGSQRSLL</sequence>
<name>A0A448Z2T2_9STRA</name>
<feature type="compositionally biased region" description="Basic and acidic residues" evidence="1">
    <location>
        <begin position="449"/>
        <end position="459"/>
    </location>
</feature>
<feature type="compositionally biased region" description="Basic residues" evidence="1">
    <location>
        <begin position="437"/>
        <end position="448"/>
    </location>
</feature>
<feature type="region of interest" description="Disordered" evidence="1">
    <location>
        <begin position="375"/>
        <end position="538"/>
    </location>
</feature>
<feature type="compositionally biased region" description="Polar residues" evidence="1">
    <location>
        <begin position="460"/>
        <end position="506"/>
    </location>
</feature>
<feature type="compositionally biased region" description="Basic residues" evidence="1">
    <location>
        <begin position="257"/>
        <end position="271"/>
    </location>
</feature>
<feature type="compositionally biased region" description="Basic residues" evidence="1">
    <location>
        <begin position="134"/>
        <end position="144"/>
    </location>
</feature>
<feature type="compositionally biased region" description="Basic and acidic residues" evidence="1">
    <location>
        <begin position="166"/>
        <end position="180"/>
    </location>
</feature>
<dbReference type="Proteomes" id="UP000291116">
    <property type="component" value="Unassembled WGS sequence"/>
</dbReference>
<dbReference type="OrthoDB" id="8960888at2759"/>
<organism evidence="2 3">
    <name type="scientific">Pseudo-nitzschia multistriata</name>
    <dbReference type="NCBI Taxonomy" id="183589"/>
    <lineage>
        <taxon>Eukaryota</taxon>
        <taxon>Sar</taxon>
        <taxon>Stramenopiles</taxon>
        <taxon>Ochrophyta</taxon>
        <taxon>Bacillariophyta</taxon>
        <taxon>Bacillariophyceae</taxon>
        <taxon>Bacillariophycidae</taxon>
        <taxon>Bacillariales</taxon>
        <taxon>Bacillariaceae</taxon>
        <taxon>Pseudo-nitzschia</taxon>
    </lineage>
</organism>
<feature type="compositionally biased region" description="Basic residues" evidence="1">
    <location>
        <begin position="72"/>
        <end position="85"/>
    </location>
</feature>
<dbReference type="EMBL" id="CAACVS010000082">
    <property type="protein sequence ID" value="VEU36269.1"/>
    <property type="molecule type" value="Genomic_DNA"/>
</dbReference>